<evidence type="ECO:0000313" key="1">
    <source>
        <dbReference type="EMBL" id="EDO10434.1"/>
    </source>
</evidence>
<gene>
    <name evidence="1" type="ORF">BACOVA_03881</name>
</gene>
<dbReference type="AlphaFoldDB" id="A0AAN3A5I2"/>
<sequence>MDYSFSYFSACTISYRQFLLPENGVKMAKFLFAKLVNNDYLY</sequence>
<comment type="caution">
    <text evidence="1">The sequence shown here is derived from an EMBL/GenBank/DDBJ whole genome shotgun (WGS) entry which is preliminary data.</text>
</comment>
<reference evidence="1 2" key="1">
    <citation type="submission" date="2007-03" db="EMBL/GenBank/DDBJ databases">
        <authorList>
            <person name="Fulton L."/>
            <person name="Clifton S."/>
            <person name="Fulton B."/>
            <person name="Xu J."/>
            <person name="Minx P."/>
            <person name="Pepin K.H."/>
            <person name="Johnson M."/>
            <person name="Thiruvilangam P."/>
            <person name="Bhonagiri V."/>
            <person name="Nash W.E."/>
            <person name="Mardis E.R."/>
            <person name="Wilson R.K."/>
        </authorList>
    </citation>
    <scope>NUCLEOTIDE SEQUENCE [LARGE SCALE GENOMIC DNA]</scope>
    <source>
        <strain evidence="2">ATCC 8483 / DSM 1896 / JCM 5824 / BCRC 10623 / CCUG 4943 / NCTC 11153</strain>
    </source>
</reference>
<evidence type="ECO:0000313" key="2">
    <source>
        <dbReference type="Proteomes" id="UP000005475"/>
    </source>
</evidence>
<protein>
    <submittedName>
        <fullName evidence="1">Uncharacterized protein</fullName>
    </submittedName>
</protein>
<accession>A0AAN3A5I2</accession>
<organism evidence="1 2">
    <name type="scientific">Bacteroides ovatus (strain ATCC 8483 / DSM 1896 / JCM 5824 / BCRC 10623 / CCUG 4943 / NCTC 11153)</name>
    <dbReference type="NCBI Taxonomy" id="411476"/>
    <lineage>
        <taxon>Bacteria</taxon>
        <taxon>Pseudomonadati</taxon>
        <taxon>Bacteroidota</taxon>
        <taxon>Bacteroidia</taxon>
        <taxon>Bacteroidales</taxon>
        <taxon>Bacteroidaceae</taxon>
        <taxon>Bacteroides</taxon>
    </lineage>
</organism>
<name>A0AAN3A5I2_BACO1</name>
<dbReference type="EMBL" id="AAXF02000052">
    <property type="protein sequence ID" value="EDO10434.1"/>
    <property type="molecule type" value="Genomic_DNA"/>
</dbReference>
<proteinExistence type="predicted"/>
<dbReference type="Proteomes" id="UP000005475">
    <property type="component" value="Unassembled WGS sequence"/>
</dbReference>
<reference evidence="2" key="2">
    <citation type="submission" date="2007-04" db="EMBL/GenBank/DDBJ databases">
        <title>Draft genome sequence of Bacteroides ovatus (ATCC 8483).</title>
        <authorList>
            <person name="Sudarsanam P."/>
            <person name="Ley R."/>
            <person name="Guruge J."/>
            <person name="Turnbaugh P.J."/>
            <person name="Mahowald M."/>
            <person name="Liep D."/>
            <person name="Gordon J."/>
        </authorList>
    </citation>
    <scope>NUCLEOTIDE SEQUENCE [LARGE SCALE GENOMIC DNA]</scope>
    <source>
        <strain evidence="2">ATCC 8483 / DSM 1896 / JCM 5824 / BCRC 10623 / CCUG 4943 / NCTC 11153</strain>
    </source>
</reference>